<keyword evidence="3" id="KW-1185">Reference proteome</keyword>
<dbReference type="Gene3D" id="3.10.450.50">
    <property type="match status" value="1"/>
</dbReference>
<proteinExistence type="predicted"/>
<gene>
    <name evidence="2" type="ORF">GPX89_05445</name>
</gene>
<reference evidence="2 3" key="1">
    <citation type="submission" date="2019-12" db="EMBL/GenBank/DDBJ databases">
        <title>Nocardia sp. nov. ET3-3 isolated from soil.</title>
        <authorList>
            <person name="Kanchanasin P."/>
            <person name="Tanasupawat S."/>
            <person name="Yuki M."/>
            <person name="Kudo T."/>
        </authorList>
    </citation>
    <scope>NUCLEOTIDE SEQUENCE [LARGE SCALE GENOMIC DNA]</scope>
    <source>
        <strain evidence="2 3">ET3-3</strain>
    </source>
</reference>
<organism evidence="2 3">
    <name type="scientific">Nocardia terrae</name>
    <dbReference type="NCBI Taxonomy" id="2675851"/>
    <lineage>
        <taxon>Bacteria</taxon>
        <taxon>Bacillati</taxon>
        <taxon>Actinomycetota</taxon>
        <taxon>Actinomycetes</taxon>
        <taxon>Mycobacteriales</taxon>
        <taxon>Nocardiaceae</taxon>
        <taxon>Nocardia</taxon>
    </lineage>
</organism>
<name>A0A7K1URB2_9NOCA</name>
<protein>
    <submittedName>
        <fullName evidence="2">SgcJ/EcaC family oxidoreductase</fullName>
    </submittedName>
</protein>
<dbReference type="InterPro" id="IPR032710">
    <property type="entry name" value="NTF2-like_dom_sf"/>
</dbReference>
<dbReference type="InterPro" id="IPR037401">
    <property type="entry name" value="SnoaL-like"/>
</dbReference>
<evidence type="ECO:0000313" key="3">
    <source>
        <dbReference type="Proteomes" id="UP000466794"/>
    </source>
</evidence>
<feature type="domain" description="SnoaL-like" evidence="1">
    <location>
        <begin position="18"/>
        <end position="115"/>
    </location>
</feature>
<dbReference type="CDD" id="cd00531">
    <property type="entry name" value="NTF2_like"/>
    <property type="match status" value="1"/>
</dbReference>
<sequence>MTALHASTPESVLSLLGTALAEGRPDDAASLYEPDAVFFYAPGTAPKTGRDEIRSALADLVAIHPTMHNDVLRTVVVGDIATVVNAWRIDGTRPDGRPIAMSAVSTDVLRRRADDSWAILIDDPWGVSR</sequence>
<dbReference type="SUPFAM" id="SSF54427">
    <property type="entry name" value="NTF2-like"/>
    <property type="match status" value="1"/>
</dbReference>
<dbReference type="NCBIfam" id="TIGR02246">
    <property type="entry name" value="SgcJ/EcaC family oxidoreductase"/>
    <property type="match status" value="1"/>
</dbReference>
<evidence type="ECO:0000313" key="2">
    <source>
        <dbReference type="EMBL" id="MVU76689.1"/>
    </source>
</evidence>
<dbReference type="Proteomes" id="UP000466794">
    <property type="component" value="Unassembled WGS sequence"/>
</dbReference>
<dbReference type="RefSeq" id="WP_157355419.1">
    <property type="nucleotide sequence ID" value="NZ_WRPP01000001.1"/>
</dbReference>
<dbReference type="Pfam" id="PF12680">
    <property type="entry name" value="SnoaL_2"/>
    <property type="match status" value="1"/>
</dbReference>
<accession>A0A7K1URB2</accession>
<evidence type="ECO:0000259" key="1">
    <source>
        <dbReference type="Pfam" id="PF12680"/>
    </source>
</evidence>
<dbReference type="InterPro" id="IPR011944">
    <property type="entry name" value="Steroid_delta5-4_isomerase"/>
</dbReference>
<comment type="caution">
    <text evidence="2">The sequence shown here is derived from an EMBL/GenBank/DDBJ whole genome shotgun (WGS) entry which is preliminary data.</text>
</comment>
<dbReference type="EMBL" id="WRPP01000001">
    <property type="protein sequence ID" value="MVU76689.1"/>
    <property type="molecule type" value="Genomic_DNA"/>
</dbReference>
<dbReference type="AlphaFoldDB" id="A0A7K1URB2"/>